<dbReference type="InterPro" id="IPR050196">
    <property type="entry name" value="Cytochrome_P450_Monoox"/>
</dbReference>
<gene>
    <name evidence="8" type="ORF">HGRIS_011664</name>
</gene>
<comment type="similarity">
    <text evidence="1 7">Belongs to the cytochrome P450 family.</text>
</comment>
<protein>
    <recommendedName>
        <fullName evidence="10">Cytochrome P450</fullName>
    </recommendedName>
</protein>
<evidence type="ECO:0000256" key="3">
    <source>
        <dbReference type="ARBA" id="ARBA00022723"/>
    </source>
</evidence>
<dbReference type="InterPro" id="IPR001128">
    <property type="entry name" value="Cyt_P450"/>
</dbReference>
<evidence type="ECO:0000256" key="6">
    <source>
        <dbReference type="ARBA" id="ARBA00023033"/>
    </source>
</evidence>
<evidence type="ECO:0000256" key="2">
    <source>
        <dbReference type="ARBA" id="ARBA00022617"/>
    </source>
</evidence>
<dbReference type="Proteomes" id="UP001556367">
    <property type="component" value="Unassembled WGS sequence"/>
</dbReference>
<proteinExistence type="inferred from homology"/>
<evidence type="ECO:0008006" key="10">
    <source>
        <dbReference type="Google" id="ProtNLM"/>
    </source>
</evidence>
<organism evidence="8 9">
    <name type="scientific">Hohenbuehelia grisea</name>
    <dbReference type="NCBI Taxonomy" id="104357"/>
    <lineage>
        <taxon>Eukaryota</taxon>
        <taxon>Fungi</taxon>
        <taxon>Dikarya</taxon>
        <taxon>Basidiomycota</taxon>
        <taxon>Agaricomycotina</taxon>
        <taxon>Agaricomycetes</taxon>
        <taxon>Agaricomycetidae</taxon>
        <taxon>Agaricales</taxon>
        <taxon>Pleurotineae</taxon>
        <taxon>Pleurotaceae</taxon>
        <taxon>Hohenbuehelia</taxon>
    </lineage>
</organism>
<dbReference type="Pfam" id="PF00067">
    <property type="entry name" value="p450"/>
    <property type="match status" value="1"/>
</dbReference>
<keyword evidence="6 7" id="KW-0503">Monooxygenase</keyword>
<keyword evidence="2 7" id="KW-0349">Heme</keyword>
<dbReference type="InterPro" id="IPR002401">
    <property type="entry name" value="Cyt_P450_E_grp-I"/>
</dbReference>
<evidence type="ECO:0000256" key="4">
    <source>
        <dbReference type="ARBA" id="ARBA00023002"/>
    </source>
</evidence>
<dbReference type="EMBL" id="JASNQZ010000002">
    <property type="protein sequence ID" value="KAL0960014.1"/>
    <property type="molecule type" value="Genomic_DNA"/>
</dbReference>
<dbReference type="PRINTS" id="PR00463">
    <property type="entry name" value="EP450I"/>
</dbReference>
<keyword evidence="9" id="KW-1185">Reference proteome</keyword>
<evidence type="ECO:0000313" key="8">
    <source>
        <dbReference type="EMBL" id="KAL0960014.1"/>
    </source>
</evidence>
<dbReference type="PANTHER" id="PTHR24291:SF50">
    <property type="entry name" value="BIFUNCTIONAL ALBAFLAVENONE MONOOXYGENASE_TERPENE SYNTHASE"/>
    <property type="match status" value="1"/>
</dbReference>
<dbReference type="PRINTS" id="PR00385">
    <property type="entry name" value="P450"/>
</dbReference>
<dbReference type="InterPro" id="IPR036396">
    <property type="entry name" value="Cyt_P450_sf"/>
</dbReference>
<evidence type="ECO:0000313" key="9">
    <source>
        <dbReference type="Proteomes" id="UP001556367"/>
    </source>
</evidence>
<keyword evidence="4 7" id="KW-0560">Oxidoreductase</keyword>
<dbReference type="Gene3D" id="1.10.630.10">
    <property type="entry name" value="Cytochrome P450"/>
    <property type="match status" value="1"/>
</dbReference>
<evidence type="ECO:0000256" key="1">
    <source>
        <dbReference type="ARBA" id="ARBA00010617"/>
    </source>
</evidence>
<keyword evidence="3 7" id="KW-0479">Metal-binding</keyword>
<dbReference type="SUPFAM" id="SSF48264">
    <property type="entry name" value="Cytochrome P450"/>
    <property type="match status" value="1"/>
</dbReference>
<evidence type="ECO:0000256" key="5">
    <source>
        <dbReference type="ARBA" id="ARBA00023004"/>
    </source>
</evidence>
<keyword evidence="5 7" id="KW-0408">Iron</keyword>
<accession>A0ABR3JVV3</accession>
<dbReference type="PANTHER" id="PTHR24291">
    <property type="entry name" value="CYTOCHROME P450 FAMILY 4"/>
    <property type="match status" value="1"/>
</dbReference>
<sequence>MPELSTSTVVLALFGVFVISRVVKLVNGLKAVSYLPGRRVPFQPLALPGAALPTTWWNPGLKFPWLDRFTFYKRFGSENVSVVPFMFGVPGIYTSNLDVARQVITGGHKSSFIKPESASQALLVWGMNLVAADNEMWRKHRRVMGPAFNNKLYEFVCTETNKIYCDMVEIEGWAGKTVMEVPVIQKLTFKVALLVIGSCAFGFPFTWSEPGIAPDGSMPVQEAIRIVTETHMFKIAAPKWAWKLPIKWIQESKRAHEQLAAFMRAQVNNRKAEINDGGSLASNAFSMLVQANELESGKLRLSDEELIGNVFIMLFAGHETTAHTLAATLGFLSLHPEFQDEIYEEIVSVIGDKGEPTLENYPMFKKVLAAFYEALRMFPAGHILIREAQEDTVLTIPNPVGEEGSKTIPIPKGLHVNVDMIGVQYNPRYFDEPEKFKPERWYGVAPESEGFTAFSVGPRMCIGRKFATVESVTWLAMLLREWRTEPLLREGETVEAWRARVLDATMVLTLGVSDVPVRFVRRGA</sequence>
<evidence type="ECO:0000256" key="7">
    <source>
        <dbReference type="RuleBase" id="RU000461"/>
    </source>
</evidence>
<dbReference type="InterPro" id="IPR017972">
    <property type="entry name" value="Cyt_P450_CS"/>
</dbReference>
<reference evidence="9" key="1">
    <citation type="submission" date="2024-06" db="EMBL/GenBank/DDBJ databases">
        <title>Multi-omics analyses provide insights into the biosynthesis of the anticancer antibiotic pleurotin in Hohenbuehelia grisea.</title>
        <authorList>
            <person name="Weaver J.A."/>
            <person name="Alberti F."/>
        </authorList>
    </citation>
    <scope>NUCLEOTIDE SEQUENCE [LARGE SCALE GENOMIC DNA]</scope>
    <source>
        <strain evidence="9">T-177</strain>
    </source>
</reference>
<comment type="caution">
    <text evidence="8">The sequence shown here is derived from an EMBL/GenBank/DDBJ whole genome shotgun (WGS) entry which is preliminary data.</text>
</comment>
<name>A0ABR3JVV3_9AGAR</name>
<dbReference type="PROSITE" id="PS00086">
    <property type="entry name" value="CYTOCHROME_P450"/>
    <property type="match status" value="1"/>
</dbReference>